<dbReference type="Pfam" id="PF00419">
    <property type="entry name" value="Fimbrial"/>
    <property type="match status" value="1"/>
</dbReference>
<evidence type="ECO:0000256" key="3">
    <source>
        <dbReference type="ARBA" id="ARBA00023263"/>
    </source>
</evidence>
<comment type="caution">
    <text evidence="6">The sequence shown here is derived from an EMBL/GenBank/DDBJ whole genome shotgun (WGS) entry which is preliminary data.</text>
</comment>
<dbReference type="PANTHER" id="PTHR33420:SF31">
    <property type="entry name" value="TYPE 1 FIMBRIN D-MANNOSE SPECIFIC ADHESIN"/>
    <property type="match status" value="1"/>
</dbReference>
<dbReference type="PANTHER" id="PTHR33420">
    <property type="entry name" value="FIMBRIAL SUBUNIT ELFA-RELATED"/>
    <property type="match status" value="1"/>
</dbReference>
<evidence type="ECO:0000313" key="6">
    <source>
        <dbReference type="EMBL" id="MFC4490737.1"/>
    </source>
</evidence>
<dbReference type="InterPro" id="IPR008966">
    <property type="entry name" value="Adhesion_dom_sf"/>
</dbReference>
<accession>A0ABV8ZUX7</accession>
<name>A0ABV8ZUX7_9NEIS</name>
<dbReference type="RefSeq" id="WP_231461278.1">
    <property type="nucleotide sequence ID" value="NZ_JAJOHW010000026.1"/>
</dbReference>
<evidence type="ECO:0000256" key="1">
    <source>
        <dbReference type="ARBA" id="ARBA00004561"/>
    </source>
</evidence>
<evidence type="ECO:0000256" key="2">
    <source>
        <dbReference type="ARBA" id="ARBA00022729"/>
    </source>
</evidence>
<organism evidence="6 7">
    <name type="scientific">Chromobacterium aquaticum</name>
    <dbReference type="NCBI Taxonomy" id="467180"/>
    <lineage>
        <taxon>Bacteria</taxon>
        <taxon>Pseudomonadati</taxon>
        <taxon>Pseudomonadota</taxon>
        <taxon>Betaproteobacteria</taxon>
        <taxon>Neisseriales</taxon>
        <taxon>Chromobacteriaceae</taxon>
        <taxon>Chromobacterium</taxon>
    </lineage>
</organism>
<evidence type="ECO:0000259" key="5">
    <source>
        <dbReference type="Pfam" id="PF00419"/>
    </source>
</evidence>
<reference evidence="7" key="1">
    <citation type="journal article" date="2019" name="Int. J. Syst. Evol. Microbiol.">
        <title>The Global Catalogue of Microorganisms (GCM) 10K type strain sequencing project: providing services to taxonomists for standard genome sequencing and annotation.</title>
        <authorList>
            <consortium name="The Broad Institute Genomics Platform"/>
            <consortium name="The Broad Institute Genome Sequencing Center for Infectious Disease"/>
            <person name="Wu L."/>
            <person name="Ma J."/>
        </authorList>
    </citation>
    <scope>NUCLEOTIDE SEQUENCE [LARGE SCALE GENOMIC DNA]</scope>
    <source>
        <strain evidence="7">CGMCC 4.7608</strain>
    </source>
</reference>
<gene>
    <name evidence="6" type="ORF">ACFO0R_14055</name>
</gene>
<keyword evidence="2 4" id="KW-0732">Signal</keyword>
<feature type="domain" description="Fimbrial-type adhesion" evidence="5">
    <location>
        <begin position="212"/>
        <end position="359"/>
    </location>
</feature>
<evidence type="ECO:0000256" key="4">
    <source>
        <dbReference type="SAM" id="SignalP"/>
    </source>
</evidence>
<comment type="subcellular location">
    <subcellularLocation>
        <location evidence="1">Fimbrium</location>
    </subcellularLocation>
</comment>
<dbReference type="InterPro" id="IPR036937">
    <property type="entry name" value="Adhesion_dom_fimbrial_sf"/>
</dbReference>
<feature type="chain" id="PRO_5045456328" evidence="4">
    <location>
        <begin position="23"/>
        <end position="360"/>
    </location>
</feature>
<dbReference type="InterPro" id="IPR000259">
    <property type="entry name" value="Adhesion_dom_fimbrial"/>
</dbReference>
<proteinExistence type="predicted"/>
<keyword evidence="7" id="KW-1185">Reference proteome</keyword>
<dbReference type="Proteomes" id="UP001595999">
    <property type="component" value="Unassembled WGS sequence"/>
</dbReference>
<dbReference type="EMBL" id="JBHSEK010000008">
    <property type="protein sequence ID" value="MFC4490737.1"/>
    <property type="molecule type" value="Genomic_DNA"/>
</dbReference>
<dbReference type="InterPro" id="IPR050263">
    <property type="entry name" value="Bact_Fimbrial_Adh_Pro"/>
</dbReference>
<sequence>MQYARSFVTILLTLLLCTRVEAGYCEPENNTERVGFAFNKTLGSTEGNVGGSVLADAHSWNTGGHYNVNCDCLAPGQEYRSNVFFSTKTTLNKGVSRTINGAVIQFYEINHNLQVGTELYLGEGVQAFRATPWDGVDNLTTTSSRCPEVGNAIDATVRVPLTTARRGRLHLFISSPFTGSVSVPEFKVLDLYGRMASPKPMSMRPIMSLFMSVNVVVPPRCQLAAGQQAAIDFGALSPAQLASPGAGRQGAVKRNFQIQCSNVSAKVKVSLALEGRPYGQDARYLKTSHGGIAIAMESGGKLVPPSRPGSTPVSNQLIPIALDYPSLKARFDLLAWPVKMQPRPEPGAFQGNATLLFDFE</sequence>
<feature type="signal peptide" evidence="4">
    <location>
        <begin position="1"/>
        <end position="22"/>
    </location>
</feature>
<protein>
    <submittedName>
        <fullName evidence="6">Fimbrial protein</fullName>
    </submittedName>
</protein>
<keyword evidence="3" id="KW-0281">Fimbrium</keyword>
<dbReference type="SUPFAM" id="SSF49401">
    <property type="entry name" value="Bacterial adhesins"/>
    <property type="match status" value="1"/>
</dbReference>
<dbReference type="Gene3D" id="2.60.40.1090">
    <property type="entry name" value="Fimbrial-type adhesion domain"/>
    <property type="match status" value="1"/>
</dbReference>
<evidence type="ECO:0000313" key="7">
    <source>
        <dbReference type="Proteomes" id="UP001595999"/>
    </source>
</evidence>